<sequence>MNDSNRLEAVAPVLKHYHVEPHFVEDYGSILKIYSNKGTFALKKIPPGQGTDFIRHVHFLYQKGFNRIVPIYPTMDGRYAVLHDQYLYYLMPWMANENRDPKSHQLFRELARLHTLSAKEITINKEERIEHYEKTIQQLEKHQEFLDGFIDVCERQTYMSPFELLFCLYYNEISQALRFSKGKFEEWYESTKENEKARMVVTHGKLSSDHFLFDERGYGYFINFENATYGSPIHDLLPYISRTLNTNPKRSDDSIDLIYHYFKYFPFKEEEKLLFYSYLAYPIPIIQTVEKYYRKQRPKNEFKYVKQLQQRYWHLKNTEYVVMRMTEIETQQQQAMDAAAQQAKEEGAQQQQ</sequence>
<name>A0ABQ3MXR1_9BACI</name>
<dbReference type="Pfam" id="PF01636">
    <property type="entry name" value="APH"/>
    <property type="match status" value="1"/>
</dbReference>
<dbReference type="PANTHER" id="PTHR39179:SF3">
    <property type="entry name" value="COTS-RELATED PROTEIN"/>
    <property type="match status" value="1"/>
</dbReference>
<comment type="caution">
    <text evidence="2">The sequence shown here is derived from an EMBL/GenBank/DDBJ whole genome shotgun (WGS) entry which is preliminary data.</text>
</comment>
<reference evidence="2 3" key="1">
    <citation type="journal article" date="2022" name="Int. J. Syst. Evol. Microbiol.">
        <title>Neobacillus kokaensis sp. nov., isolated from soil.</title>
        <authorList>
            <person name="Yuki K."/>
            <person name="Matsubara H."/>
            <person name="Yamaguchi S."/>
        </authorList>
    </citation>
    <scope>NUCLEOTIDE SEQUENCE [LARGE SCALE GENOMIC DNA]</scope>
    <source>
        <strain evidence="2 3">LOB 377</strain>
    </source>
</reference>
<dbReference type="InterPro" id="IPR011009">
    <property type="entry name" value="Kinase-like_dom_sf"/>
</dbReference>
<evidence type="ECO:0000313" key="3">
    <source>
        <dbReference type="Proteomes" id="UP000637074"/>
    </source>
</evidence>
<feature type="domain" description="Aminoglycoside phosphotransferase" evidence="1">
    <location>
        <begin position="35"/>
        <end position="239"/>
    </location>
</feature>
<dbReference type="EMBL" id="BNDS01000002">
    <property type="protein sequence ID" value="GHH97202.1"/>
    <property type="molecule type" value="Genomic_DNA"/>
</dbReference>
<dbReference type="Gene3D" id="3.90.1200.10">
    <property type="match status" value="1"/>
</dbReference>
<dbReference type="RefSeq" id="WP_191269793.1">
    <property type="nucleotide sequence ID" value="NZ_BNDS01000002.1"/>
</dbReference>
<proteinExistence type="predicted"/>
<protein>
    <submittedName>
        <fullName evidence="2">Spore coat protein YsxE</fullName>
    </submittedName>
</protein>
<keyword evidence="2" id="KW-0946">Virion</keyword>
<dbReference type="SUPFAM" id="SSF56112">
    <property type="entry name" value="Protein kinase-like (PK-like)"/>
    <property type="match status" value="1"/>
</dbReference>
<dbReference type="Proteomes" id="UP000637074">
    <property type="component" value="Unassembled WGS sequence"/>
</dbReference>
<dbReference type="InterPro" id="IPR002575">
    <property type="entry name" value="Aminoglycoside_PTrfase"/>
</dbReference>
<dbReference type="PANTHER" id="PTHR39179">
    <property type="entry name" value="SPORE COAT PROTEIN I"/>
    <property type="match status" value="1"/>
</dbReference>
<dbReference type="Gene3D" id="3.30.200.20">
    <property type="entry name" value="Phosphorylase Kinase, domain 1"/>
    <property type="match status" value="1"/>
</dbReference>
<gene>
    <name evidence="2" type="ORF">AM1BK_07450</name>
</gene>
<keyword evidence="3" id="KW-1185">Reference proteome</keyword>
<accession>A0ABQ3MXR1</accession>
<evidence type="ECO:0000259" key="1">
    <source>
        <dbReference type="Pfam" id="PF01636"/>
    </source>
</evidence>
<dbReference type="InterPro" id="IPR014253">
    <property type="entry name" value="Spore_coat_YsxE"/>
</dbReference>
<evidence type="ECO:0000313" key="2">
    <source>
        <dbReference type="EMBL" id="GHH97202.1"/>
    </source>
</evidence>
<dbReference type="InterPro" id="IPR047175">
    <property type="entry name" value="CotS-like"/>
</dbReference>
<keyword evidence="2" id="KW-0167">Capsid protein</keyword>
<organism evidence="2 3">
    <name type="scientific">Neobacillus kokaensis</name>
    <dbReference type="NCBI Taxonomy" id="2759023"/>
    <lineage>
        <taxon>Bacteria</taxon>
        <taxon>Bacillati</taxon>
        <taxon>Bacillota</taxon>
        <taxon>Bacilli</taxon>
        <taxon>Bacillales</taxon>
        <taxon>Bacillaceae</taxon>
        <taxon>Neobacillus</taxon>
    </lineage>
</organism>
<dbReference type="NCBIfam" id="TIGR02904">
    <property type="entry name" value="spore_ysxE"/>
    <property type="match status" value="1"/>
</dbReference>